<dbReference type="eggNOG" id="arCOG01648">
    <property type="taxonomic scope" value="Archaea"/>
</dbReference>
<proteinExistence type="predicted"/>
<dbReference type="Proteomes" id="UP000011626">
    <property type="component" value="Unassembled WGS sequence"/>
</dbReference>
<name>M0CLW3_9EURY</name>
<feature type="domain" description="AB hydrolase-1" evidence="1">
    <location>
        <begin position="32"/>
        <end position="139"/>
    </location>
</feature>
<keyword evidence="2" id="KW-0378">Hydrolase</keyword>
<dbReference type="EMBL" id="AOIU01000031">
    <property type="protein sequence ID" value="ELZ24265.1"/>
    <property type="molecule type" value="Genomic_DNA"/>
</dbReference>
<keyword evidence="3" id="KW-1185">Reference proteome</keyword>
<evidence type="ECO:0000313" key="2">
    <source>
        <dbReference type="EMBL" id="ELZ24265.1"/>
    </source>
</evidence>
<sequence length="267" mass="28789">MEALDIEVDERYVETRHGQTHVLSAGPENGAPVVVFHGGNATNPLTLAWYSELADSYRLIAPDTIGQPGYSAETRVDPTGDAYGEWVVDLLDALDVQTARMIGTSYGGGIILRVASVAPERIDSAVLVVPAGFGTGPLVNMLKVGLPAILYRFLGAEWLLERSLTAMITRSDPGPVVRDTVSASLRYVNLEREFPSATAGELGGFTAPVALFVAENDPFFPPEAVVPRARSRLPNLVKTEILDGEKHILSPEAQERVTTSIPSFFNE</sequence>
<evidence type="ECO:0000313" key="3">
    <source>
        <dbReference type="Proteomes" id="UP000011626"/>
    </source>
</evidence>
<dbReference type="InterPro" id="IPR050266">
    <property type="entry name" value="AB_hydrolase_sf"/>
</dbReference>
<dbReference type="SUPFAM" id="SSF53474">
    <property type="entry name" value="alpha/beta-Hydrolases"/>
    <property type="match status" value="1"/>
</dbReference>
<dbReference type="PANTHER" id="PTHR43798">
    <property type="entry name" value="MONOACYLGLYCEROL LIPASE"/>
    <property type="match status" value="1"/>
</dbReference>
<dbReference type="InterPro" id="IPR029058">
    <property type="entry name" value="AB_hydrolase_fold"/>
</dbReference>
<dbReference type="PRINTS" id="PR00111">
    <property type="entry name" value="ABHYDROLASE"/>
</dbReference>
<gene>
    <name evidence="2" type="ORF">C475_13487</name>
</gene>
<accession>M0CLW3</accession>
<dbReference type="AlphaFoldDB" id="M0CLW3"/>
<dbReference type="Pfam" id="PF00561">
    <property type="entry name" value="Abhydrolase_1"/>
    <property type="match status" value="1"/>
</dbReference>
<comment type="caution">
    <text evidence="2">The sequence shown here is derived from an EMBL/GenBank/DDBJ whole genome shotgun (WGS) entry which is preliminary data.</text>
</comment>
<reference evidence="2 3" key="1">
    <citation type="journal article" date="2014" name="PLoS Genet.">
        <title>Phylogenetically driven sequencing of extremely halophilic archaea reveals strategies for static and dynamic osmo-response.</title>
        <authorList>
            <person name="Becker E.A."/>
            <person name="Seitzer P.M."/>
            <person name="Tritt A."/>
            <person name="Larsen D."/>
            <person name="Krusor M."/>
            <person name="Yao A.I."/>
            <person name="Wu D."/>
            <person name="Madern D."/>
            <person name="Eisen J.A."/>
            <person name="Darling A.E."/>
            <person name="Facciotti M.T."/>
        </authorList>
    </citation>
    <scope>NUCLEOTIDE SEQUENCE [LARGE SCALE GENOMIC DNA]</scope>
    <source>
        <strain evidence="2 3">2-9-1</strain>
    </source>
</reference>
<organism evidence="2 3">
    <name type="scientific">Halosimplex carlsbadense 2-9-1</name>
    <dbReference type="NCBI Taxonomy" id="797114"/>
    <lineage>
        <taxon>Archaea</taxon>
        <taxon>Methanobacteriati</taxon>
        <taxon>Methanobacteriota</taxon>
        <taxon>Stenosarchaea group</taxon>
        <taxon>Halobacteria</taxon>
        <taxon>Halobacteriales</taxon>
        <taxon>Haloarculaceae</taxon>
        <taxon>Halosimplex</taxon>
    </lineage>
</organism>
<dbReference type="GO" id="GO:0016787">
    <property type="term" value="F:hydrolase activity"/>
    <property type="evidence" value="ECO:0007669"/>
    <property type="project" value="UniProtKB-KW"/>
</dbReference>
<evidence type="ECO:0000259" key="1">
    <source>
        <dbReference type="Pfam" id="PF00561"/>
    </source>
</evidence>
<dbReference type="InterPro" id="IPR000073">
    <property type="entry name" value="AB_hydrolase_1"/>
</dbReference>
<dbReference type="STRING" id="797114.C475_13487"/>
<dbReference type="Gene3D" id="3.40.50.1820">
    <property type="entry name" value="alpha/beta hydrolase"/>
    <property type="match status" value="1"/>
</dbReference>
<protein>
    <submittedName>
        <fullName evidence="2">Alpha/beta hydrolase</fullName>
    </submittedName>
</protein>